<name>A0A7X2N0C1_9CLOT</name>
<evidence type="ECO:0000313" key="2">
    <source>
        <dbReference type="Proteomes" id="UP000460287"/>
    </source>
</evidence>
<accession>A0A7X2N0C1</accession>
<keyword evidence="2" id="KW-1185">Reference proteome</keyword>
<dbReference type="EMBL" id="VULX01000030">
    <property type="protein sequence ID" value="MSR92396.1"/>
    <property type="molecule type" value="Genomic_DNA"/>
</dbReference>
<reference evidence="1 2" key="1">
    <citation type="submission" date="2019-08" db="EMBL/GenBank/DDBJ databases">
        <title>In-depth cultivation of the pig gut microbiome towards novel bacterial diversity and tailored functional studies.</title>
        <authorList>
            <person name="Wylensek D."/>
            <person name="Hitch T.C.A."/>
            <person name="Clavel T."/>
        </authorList>
    </citation>
    <scope>NUCLEOTIDE SEQUENCE [LARGE SCALE GENOMIC DNA]</scope>
    <source>
        <strain evidence="1 2">WCA-383-APC-5B</strain>
    </source>
</reference>
<sequence length="406" mass="47615">MKNSKFNSIIKLDSEYYVIFNTLTEKYFLFRDAELKDLTSVLSSSIFLDTFSKKKNIFYDKCVSNKFLIDDNEDEIADCIEKFKAYNDNSKFNITFFNNKNNSNSLTFWLDLTNKISKIVQKSSVSYKKFQLSWLYTKKYTDFKILKILTDRLYTICRENNCIYSSSLLINNVFPDNLETILDRLSIDSVEIYLSTFNEDITFSVAENINLLFKIKKDIKIKLIIKLYDDIVLNVHKLLQLIHYQNRDKIKLHFLNSLTFSPELFLYKMYIKCINLGYRYSYLDTVPSFISSLTKNSLCIDSELNISSCIAAANANDYFAKLDDNGSINIFNNSLYCQYLDQSIIDNYRCACCPELPICPANHPYYRSRSRFLCIRDLYNDLTLEQKIKLKVLNDVVLTKTLPKLL</sequence>
<dbReference type="RefSeq" id="WP_154532294.1">
    <property type="nucleotide sequence ID" value="NZ_VULX01000030.1"/>
</dbReference>
<gene>
    <name evidence="1" type="ORF">FYJ33_13600</name>
</gene>
<organism evidence="1 2">
    <name type="scientific">Inconstantimicrobium porci</name>
    <dbReference type="NCBI Taxonomy" id="2652291"/>
    <lineage>
        <taxon>Bacteria</taxon>
        <taxon>Bacillati</taxon>
        <taxon>Bacillota</taxon>
        <taxon>Clostridia</taxon>
        <taxon>Eubacteriales</taxon>
        <taxon>Clostridiaceae</taxon>
        <taxon>Inconstantimicrobium</taxon>
    </lineage>
</organism>
<dbReference type="AlphaFoldDB" id="A0A7X2N0C1"/>
<dbReference type="Proteomes" id="UP000460287">
    <property type="component" value="Unassembled WGS sequence"/>
</dbReference>
<protein>
    <submittedName>
        <fullName evidence="1">Uncharacterized protein</fullName>
    </submittedName>
</protein>
<evidence type="ECO:0000313" key="1">
    <source>
        <dbReference type="EMBL" id="MSR92396.1"/>
    </source>
</evidence>
<comment type="caution">
    <text evidence="1">The sequence shown here is derived from an EMBL/GenBank/DDBJ whole genome shotgun (WGS) entry which is preliminary data.</text>
</comment>
<proteinExistence type="predicted"/>